<sequence length="123" mass="13570">MSSQSDELAALPKFIYDDSCSASCSSATTSSLEPETNCPICLVEFLRGEELRVLPRCKHIYHKECIDQWLVLRSLHCPICRDRTIERDVEPKKSNCTNSGAGLGDPSMSLALGFANHPVISNL</sequence>
<proteinExistence type="predicted"/>
<dbReference type="Gene3D" id="3.30.40.10">
    <property type="entry name" value="Zinc/RING finger domain, C3HC4 (zinc finger)"/>
    <property type="match status" value="1"/>
</dbReference>
<dbReference type="PANTHER" id="PTHR45798:SF88">
    <property type="entry name" value="RING-H2 FINGER PROTEIN ATL61-RELATED"/>
    <property type="match status" value="1"/>
</dbReference>
<dbReference type="PROSITE" id="PS50089">
    <property type="entry name" value="ZF_RING_2"/>
    <property type="match status" value="1"/>
</dbReference>
<evidence type="ECO:0000256" key="2">
    <source>
        <dbReference type="ARBA" id="ARBA00022771"/>
    </source>
</evidence>
<dbReference type="GO" id="GO:0008270">
    <property type="term" value="F:zinc ion binding"/>
    <property type="evidence" value="ECO:0007669"/>
    <property type="project" value="UniProtKB-KW"/>
</dbReference>
<protein>
    <recommendedName>
        <fullName evidence="5">RING-type domain-containing protein</fullName>
    </recommendedName>
</protein>
<dbReference type="InterPro" id="IPR013083">
    <property type="entry name" value="Znf_RING/FYVE/PHD"/>
</dbReference>
<gene>
    <name evidence="6" type="ORF">FSB_LOCUS49792</name>
</gene>
<dbReference type="AlphaFoldDB" id="A0A2N9ICV8"/>
<organism evidence="6">
    <name type="scientific">Fagus sylvatica</name>
    <name type="common">Beechnut</name>
    <dbReference type="NCBI Taxonomy" id="28930"/>
    <lineage>
        <taxon>Eukaryota</taxon>
        <taxon>Viridiplantae</taxon>
        <taxon>Streptophyta</taxon>
        <taxon>Embryophyta</taxon>
        <taxon>Tracheophyta</taxon>
        <taxon>Spermatophyta</taxon>
        <taxon>Magnoliopsida</taxon>
        <taxon>eudicotyledons</taxon>
        <taxon>Gunneridae</taxon>
        <taxon>Pentapetalae</taxon>
        <taxon>rosids</taxon>
        <taxon>fabids</taxon>
        <taxon>Fagales</taxon>
        <taxon>Fagaceae</taxon>
        <taxon>Fagus</taxon>
    </lineage>
</organism>
<dbReference type="InterPro" id="IPR052788">
    <property type="entry name" value="RING-type_E3_ligase_ATL"/>
</dbReference>
<keyword evidence="1" id="KW-0479">Metal-binding</keyword>
<evidence type="ECO:0000256" key="1">
    <source>
        <dbReference type="ARBA" id="ARBA00022723"/>
    </source>
</evidence>
<evidence type="ECO:0000259" key="5">
    <source>
        <dbReference type="PROSITE" id="PS50089"/>
    </source>
</evidence>
<accession>A0A2N9ICV8</accession>
<dbReference type="SUPFAM" id="SSF57850">
    <property type="entry name" value="RING/U-box"/>
    <property type="match status" value="1"/>
</dbReference>
<feature type="domain" description="RING-type" evidence="5">
    <location>
        <begin position="38"/>
        <end position="81"/>
    </location>
</feature>
<dbReference type="InterPro" id="IPR001841">
    <property type="entry name" value="Znf_RING"/>
</dbReference>
<name>A0A2N9ICV8_FAGSY</name>
<evidence type="ECO:0000256" key="3">
    <source>
        <dbReference type="ARBA" id="ARBA00022833"/>
    </source>
</evidence>
<keyword evidence="2 4" id="KW-0863">Zinc-finger</keyword>
<dbReference type="PANTHER" id="PTHR45798">
    <property type="entry name" value="RING-H2 FINGER PROTEIN ATL61-RELATED-RELATED"/>
    <property type="match status" value="1"/>
</dbReference>
<keyword evidence="3" id="KW-0862">Zinc</keyword>
<dbReference type="Pfam" id="PF13639">
    <property type="entry name" value="zf-RING_2"/>
    <property type="match status" value="1"/>
</dbReference>
<dbReference type="EMBL" id="OIVN01005323">
    <property type="protein sequence ID" value="SPD21910.1"/>
    <property type="molecule type" value="Genomic_DNA"/>
</dbReference>
<evidence type="ECO:0000313" key="6">
    <source>
        <dbReference type="EMBL" id="SPD21910.1"/>
    </source>
</evidence>
<reference evidence="6" key="1">
    <citation type="submission" date="2018-02" db="EMBL/GenBank/DDBJ databases">
        <authorList>
            <person name="Cohen D.B."/>
            <person name="Kent A.D."/>
        </authorList>
    </citation>
    <scope>NUCLEOTIDE SEQUENCE</scope>
</reference>
<dbReference type="SMART" id="SM00184">
    <property type="entry name" value="RING"/>
    <property type="match status" value="1"/>
</dbReference>
<evidence type="ECO:0000256" key="4">
    <source>
        <dbReference type="PROSITE-ProRule" id="PRU00175"/>
    </source>
</evidence>